<dbReference type="Pfam" id="PF01590">
    <property type="entry name" value="GAF"/>
    <property type="match status" value="1"/>
</dbReference>
<gene>
    <name evidence="8" type="ORF">JY651_35970</name>
</gene>
<keyword evidence="3" id="KW-0597">Phosphoprotein</keyword>
<dbReference type="SMART" id="SM00387">
    <property type="entry name" value="HATPase_c"/>
    <property type="match status" value="1"/>
</dbReference>
<organism evidence="8 9">
    <name type="scientific">Pyxidicoccus parkwayensis</name>
    <dbReference type="NCBI Taxonomy" id="2813578"/>
    <lineage>
        <taxon>Bacteria</taxon>
        <taxon>Pseudomonadati</taxon>
        <taxon>Myxococcota</taxon>
        <taxon>Myxococcia</taxon>
        <taxon>Myxococcales</taxon>
        <taxon>Cystobacterineae</taxon>
        <taxon>Myxococcaceae</taxon>
        <taxon>Pyxidicoccus</taxon>
    </lineage>
</organism>
<sequence>MSRRPTSMSRPASVAEPFTSDSAEEGAHAREHSGGNTLVGAGARAGHAREDSQVSTRADADEVPSRSGASAGEPARPSSRPPVRLRGGDAEERLAFLSSAGELLSSSLDWRTVLRRLAELTVPVLADWCVVDLLTDDGKVEHVAAVHREPEKVALVHELWRLRPPDLSTPGGVSEVLRTGAPVFLPEVSDAMLPGMMRVPGQLEVARRLGVRAGIFVPLRARGRTLGSVALIRSEEGERFHETELELVLELARRASLSVDNALLYGEAREAQLRTEHLQAVTAALSRAVSAEEVAEVVMREGLGSSGAVRGVVMELREDDGLTVRGSFGYTPAHVEYLRALKASEVTLLHQARERREPHWFTHLEQMLSVTDPAWAALERLGEGAQALLPLLVEKGVRGFLALSWNAPRAFIPAERAFLEALAYQCAQALERAALYETLRERGERLHHALEMGKEAEERLFFLLDASRALAEHLDDVEWTLEHVARAAARGVATCCLVELAGPDKALRCVAAAHRDPARDAVVLSTLSPMTSEGTLQLSRECFLTGETRYLPEVGEDLRERMWQGPEHRALLEVLNPNSLLSVPIRTRGRTLGVITLGTAPPQRRLVTSDVTMAEELARRVAVALENASLYRDAQAAVRLRDEFLSVASHELKTPLTSLKLQHGLIDRALGTEAPEKVGPRLSTAMRQVHRLTALVDSLLDVSRMSLGRLTLEPSDVDLGQAVRDVVERMEEVFIQAGCTVRVDVPGSLPGRWDSLRLDQVLVNLLTNAAKYGAGRPVVVEAVPEGDTEVRLSVRDEGIGIAAEDLSRVFGRFERAVSERHYGGLGLGLYISRQIVDAMGGRIEVESRPGAGSIFTVTLPRGVSRTAG</sequence>
<evidence type="ECO:0000313" key="9">
    <source>
        <dbReference type="Proteomes" id="UP000662747"/>
    </source>
</evidence>
<evidence type="ECO:0000256" key="1">
    <source>
        <dbReference type="ARBA" id="ARBA00000085"/>
    </source>
</evidence>
<dbReference type="Gene3D" id="1.10.287.130">
    <property type="match status" value="1"/>
</dbReference>
<dbReference type="Pfam" id="PF02518">
    <property type="entry name" value="HATPase_c"/>
    <property type="match status" value="1"/>
</dbReference>
<dbReference type="InterPro" id="IPR003661">
    <property type="entry name" value="HisK_dim/P_dom"/>
</dbReference>
<dbReference type="InterPro" id="IPR036097">
    <property type="entry name" value="HisK_dim/P_sf"/>
</dbReference>
<dbReference type="PANTHER" id="PTHR43047">
    <property type="entry name" value="TWO-COMPONENT HISTIDINE PROTEIN KINASE"/>
    <property type="match status" value="1"/>
</dbReference>
<proteinExistence type="predicted"/>
<dbReference type="PROSITE" id="PS50109">
    <property type="entry name" value="HIS_KIN"/>
    <property type="match status" value="1"/>
</dbReference>
<dbReference type="PANTHER" id="PTHR43047:SF72">
    <property type="entry name" value="OSMOSENSING HISTIDINE PROTEIN KINASE SLN1"/>
    <property type="match status" value="1"/>
</dbReference>
<dbReference type="InterPro" id="IPR029016">
    <property type="entry name" value="GAF-like_dom_sf"/>
</dbReference>
<name>A0ABX7NP06_9BACT</name>
<dbReference type="Proteomes" id="UP000662747">
    <property type="component" value="Chromosome"/>
</dbReference>
<dbReference type="Gene3D" id="3.30.450.40">
    <property type="match status" value="3"/>
</dbReference>
<dbReference type="Gene3D" id="3.30.565.10">
    <property type="entry name" value="Histidine kinase-like ATPase, C-terminal domain"/>
    <property type="match status" value="1"/>
</dbReference>
<evidence type="ECO:0000256" key="2">
    <source>
        <dbReference type="ARBA" id="ARBA00012438"/>
    </source>
</evidence>
<feature type="compositionally biased region" description="Basic and acidic residues" evidence="6">
    <location>
        <begin position="47"/>
        <end position="64"/>
    </location>
</feature>
<dbReference type="EMBL" id="CP071090">
    <property type="protein sequence ID" value="QSQ20597.1"/>
    <property type="molecule type" value="Genomic_DNA"/>
</dbReference>
<keyword evidence="4" id="KW-0808">Transferase</keyword>
<dbReference type="InterPro" id="IPR003018">
    <property type="entry name" value="GAF"/>
</dbReference>
<evidence type="ECO:0000259" key="7">
    <source>
        <dbReference type="PROSITE" id="PS50109"/>
    </source>
</evidence>
<evidence type="ECO:0000256" key="4">
    <source>
        <dbReference type="ARBA" id="ARBA00022679"/>
    </source>
</evidence>
<dbReference type="SUPFAM" id="SSF47384">
    <property type="entry name" value="Homodimeric domain of signal transducing histidine kinase"/>
    <property type="match status" value="1"/>
</dbReference>
<feature type="domain" description="Histidine kinase" evidence="7">
    <location>
        <begin position="647"/>
        <end position="863"/>
    </location>
</feature>
<protein>
    <recommendedName>
        <fullName evidence="2">histidine kinase</fullName>
        <ecNumber evidence="2">2.7.13.3</ecNumber>
    </recommendedName>
</protein>
<evidence type="ECO:0000256" key="6">
    <source>
        <dbReference type="SAM" id="MobiDB-lite"/>
    </source>
</evidence>
<dbReference type="InterPro" id="IPR005467">
    <property type="entry name" value="His_kinase_dom"/>
</dbReference>
<evidence type="ECO:0000313" key="8">
    <source>
        <dbReference type="EMBL" id="QSQ20597.1"/>
    </source>
</evidence>
<dbReference type="SMART" id="SM00065">
    <property type="entry name" value="GAF"/>
    <property type="match status" value="3"/>
</dbReference>
<dbReference type="InterPro" id="IPR036890">
    <property type="entry name" value="HATPase_C_sf"/>
</dbReference>
<dbReference type="SMART" id="SM00388">
    <property type="entry name" value="HisKA"/>
    <property type="match status" value="1"/>
</dbReference>
<dbReference type="Pfam" id="PF00512">
    <property type="entry name" value="HisKA"/>
    <property type="match status" value="1"/>
</dbReference>
<feature type="region of interest" description="Disordered" evidence="6">
    <location>
        <begin position="1"/>
        <end position="86"/>
    </location>
</feature>
<dbReference type="InterPro" id="IPR003594">
    <property type="entry name" value="HATPase_dom"/>
</dbReference>
<evidence type="ECO:0000256" key="3">
    <source>
        <dbReference type="ARBA" id="ARBA00022553"/>
    </source>
</evidence>
<dbReference type="SUPFAM" id="SSF55874">
    <property type="entry name" value="ATPase domain of HSP90 chaperone/DNA topoisomerase II/histidine kinase"/>
    <property type="match status" value="1"/>
</dbReference>
<comment type="catalytic activity">
    <reaction evidence="1">
        <text>ATP + protein L-histidine = ADP + protein N-phospho-L-histidine.</text>
        <dbReference type="EC" id="2.7.13.3"/>
    </reaction>
</comment>
<dbReference type="EC" id="2.7.13.3" evidence="2"/>
<dbReference type="PRINTS" id="PR00344">
    <property type="entry name" value="BCTRLSENSOR"/>
</dbReference>
<dbReference type="Pfam" id="PF13185">
    <property type="entry name" value="GAF_2"/>
    <property type="match status" value="2"/>
</dbReference>
<dbReference type="SUPFAM" id="SSF55781">
    <property type="entry name" value="GAF domain-like"/>
    <property type="match status" value="3"/>
</dbReference>
<accession>A0ABX7NP06</accession>
<feature type="compositionally biased region" description="Polar residues" evidence="6">
    <location>
        <begin position="1"/>
        <end position="10"/>
    </location>
</feature>
<keyword evidence="9" id="KW-1185">Reference proteome</keyword>
<dbReference type="InterPro" id="IPR004358">
    <property type="entry name" value="Sig_transdc_His_kin-like_C"/>
</dbReference>
<keyword evidence="5" id="KW-0418">Kinase</keyword>
<evidence type="ECO:0000256" key="5">
    <source>
        <dbReference type="ARBA" id="ARBA00022777"/>
    </source>
</evidence>
<dbReference type="CDD" id="cd00082">
    <property type="entry name" value="HisKA"/>
    <property type="match status" value="1"/>
</dbReference>
<reference evidence="8 9" key="1">
    <citation type="submission" date="2021-02" db="EMBL/GenBank/DDBJ databases">
        <title>De Novo genome assembly of isolated myxobacteria.</title>
        <authorList>
            <person name="Stevens D.C."/>
        </authorList>
    </citation>
    <scope>NUCLEOTIDE SEQUENCE [LARGE SCALE GENOMIC DNA]</scope>
    <source>
        <strain evidence="9">SCPEA02</strain>
    </source>
</reference>